<dbReference type="RefSeq" id="XP_066722557.1">
    <property type="nucleotide sequence ID" value="XM_066851925.1"/>
</dbReference>
<feature type="domain" description="Protein kinase" evidence="7">
    <location>
        <begin position="1"/>
        <end position="246"/>
    </location>
</feature>
<dbReference type="SUPFAM" id="SSF56112">
    <property type="entry name" value="Protein kinase-like (PK-like)"/>
    <property type="match status" value="1"/>
</dbReference>
<evidence type="ECO:0000256" key="3">
    <source>
        <dbReference type="ARBA" id="ARBA00022741"/>
    </source>
</evidence>
<keyword evidence="9" id="KW-1185">Reference proteome</keyword>
<evidence type="ECO:0000313" key="9">
    <source>
        <dbReference type="Proteomes" id="UP001480595"/>
    </source>
</evidence>
<dbReference type="PROSITE" id="PS50011">
    <property type="entry name" value="PROTEIN_KINASE_DOM"/>
    <property type="match status" value="1"/>
</dbReference>
<dbReference type="EMBL" id="JAQQWL010000001">
    <property type="protein sequence ID" value="KAK8091011.1"/>
    <property type="molecule type" value="Genomic_DNA"/>
</dbReference>
<evidence type="ECO:0000259" key="7">
    <source>
        <dbReference type="PROSITE" id="PS50011"/>
    </source>
</evidence>
<feature type="compositionally biased region" description="Polar residues" evidence="6">
    <location>
        <begin position="318"/>
        <end position="340"/>
    </location>
</feature>
<dbReference type="PANTHER" id="PTHR43671">
    <property type="entry name" value="SERINE/THREONINE-PROTEIN KINASE NEK"/>
    <property type="match status" value="1"/>
</dbReference>
<keyword evidence="2" id="KW-0808">Transferase</keyword>
<dbReference type="SMART" id="SM00220">
    <property type="entry name" value="S_TKc"/>
    <property type="match status" value="1"/>
</dbReference>
<reference evidence="8 9" key="1">
    <citation type="submission" date="2023-01" db="EMBL/GenBank/DDBJ databases">
        <title>Analysis of 21 Apiospora genomes using comparative genomics revels a genus with tremendous synthesis potential of carbohydrate active enzymes and secondary metabolites.</title>
        <authorList>
            <person name="Sorensen T."/>
        </authorList>
    </citation>
    <scope>NUCLEOTIDE SEQUENCE [LARGE SCALE GENOMIC DNA]</scope>
    <source>
        <strain evidence="8 9">CBS 135458</strain>
    </source>
</reference>
<keyword evidence="4" id="KW-0418">Kinase</keyword>
<feature type="region of interest" description="Disordered" evidence="6">
    <location>
        <begin position="252"/>
        <end position="357"/>
    </location>
</feature>
<dbReference type="GeneID" id="92084988"/>
<protein>
    <recommendedName>
        <fullName evidence="1">non-specific serine/threonine protein kinase</fullName>
        <ecNumber evidence="1">2.7.11.1</ecNumber>
    </recommendedName>
</protein>
<keyword evidence="3" id="KW-0547">Nucleotide-binding</keyword>
<comment type="caution">
    <text evidence="8">The sequence shown here is derived from an EMBL/GenBank/DDBJ whole genome shotgun (WGS) entry which is preliminary data.</text>
</comment>
<feature type="compositionally biased region" description="Pro residues" evidence="6">
    <location>
        <begin position="344"/>
        <end position="355"/>
    </location>
</feature>
<evidence type="ECO:0000256" key="2">
    <source>
        <dbReference type="ARBA" id="ARBA00022679"/>
    </source>
</evidence>
<evidence type="ECO:0000256" key="1">
    <source>
        <dbReference type="ARBA" id="ARBA00012513"/>
    </source>
</evidence>
<sequence>MKLSTHCSSSIVHFYGWFQQGGKYTIVLEYAELGSLIEYWKGDHEPTQQEDINMIWTSFSELFKGLTVIHSNIPPAQGRESMKMFGMHLDIKPGNILVFKRPASSNEYDVKFKIADFGLSRTKPIVSGQPDPIDRDPGGSRMYIFPFMWDGPLTSGDGMRIQRDGIMGGWRKPDSACFHDGEGPLPLIKAYHNSDLLDAYRIGDSKSFQAGKMVVRDMLIKEPAGRQTAQQLYIKAKNLEEEYTYLEVTTMRKVSRSDPHSSTYQRPGASHRRGSSQETGEPFDSPSRNSLGTEGGSPPTPASGHTYYQDKLPHGGISTLTYRPLSQTEPDISPIINQSHPSNPICPPPRPPQPQPELMRSLLSIHEVSM</sequence>
<evidence type="ECO:0000256" key="5">
    <source>
        <dbReference type="ARBA" id="ARBA00022840"/>
    </source>
</evidence>
<dbReference type="InterPro" id="IPR011009">
    <property type="entry name" value="Kinase-like_dom_sf"/>
</dbReference>
<name>A0ABR1X6E0_9PEZI</name>
<evidence type="ECO:0000313" key="8">
    <source>
        <dbReference type="EMBL" id="KAK8091011.1"/>
    </source>
</evidence>
<organism evidence="8 9">
    <name type="scientific">Apiospora phragmitis</name>
    <dbReference type="NCBI Taxonomy" id="2905665"/>
    <lineage>
        <taxon>Eukaryota</taxon>
        <taxon>Fungi</taxon>
        <taxon>Dikarya</taxon>
        <taxon>Ascomycota</taxon>
        <taxon>Pezizomycotina</taxon>
        <taxon>Sordariomycetes</taxon>
        <taxon>Xylariomycetidae</taxon>
        <taxon>Amphisphaeriales</taxon>
        <taxon>Apiosporaceae</taxon>
        <taxon>Apiospora</taxon>
    </lineage>
</organism>
<accession>A0ABR1X6E0</accession>
<evidence type="ECO:0000256" key="6">
    <source>
        <dbReference type="SAM" id="MobiDB-lite"/>
    </source>
</evidence>
<proteinExistence type="predicted"/>
<gene>
    <name evidence="8" type="ORF">PG994_000516</name>
</gene>
<dbReference type="PANTHER" id="PTHR43671:SF13">
    <property type="entry name" value="SERINE_THREONINE-PROTEIN KINASE NEK2"/>
    <property type="match status" value="1"/>
</dbReference>
<dbReference type="Proteomes" id="UP001480595">
    <property type="component" value="Unassembled WGS sequence"/>
</dbReference>
<dbReference type="Gene3D" id="1.10.510.10">
    <property type="entry name" value="Transferase(Phosphotransferase) domain 1"/>
    <property type="match status" value="1"/>
</dbReference>
<dbReference type="EC" id="2.7.11.1" evidence="1"/>
<evidence type="ECO:0000256" key="4">
    <source>
        <dbReference type="ARBA" id="ARBA00022777"/>
    </source>
</evidence>
<dbReference type="InterPro" id="IPR050660">
    <property type="entry name" value="NEK_Ser/Thr_kinase"/>
</dbReference>
<dbReference type="Pfam" id="PF00069">
    <property type="entry name" value="Pkinase"/>
    <property type="match status" value="1"/>
</dbReference>
<dbReference type="InterPro" id="IPR000719">
    <property type="entry name" value="Prot_kinase_dom"/>
</dbReference>
<keyword evidence="5" id="KW-0067">ATP-binding</keyword>